<feature type="transmembrane region" description="Helical" evidence="1">
    <location>
        <begin position="54"/>
        <end position="79"/>
    </location>
</feature>
<proteinExistence type="predicted"/>
<comment type="caution">
    <text evidence="3">The sequence shown here is derived from an EMBL/GenBank/DDBJ whole genome shotgun (WGS) entry which is preliminary data.</text>
</comment>
<dbReference type="OrthoDB" id="2535105at2759"/>
<name>A0A8H6YCF7_9AGAR</name>
<dbReference type="Proteomes" id="UP000620124">
    <property type="component" value="Unassembled WGS sequence"/>
</dbReference>
<keyword evidence="1" id="KW-0812">Transmembrane</keyword>
<feature type="transmembrane region" description="Helical" evidence="1">
    <location>
        <begin position="129"/>
        <end position="151"/>
    </location>
</feature>
<evidence type="ECO:0000259" key="2">
    <source>
        <dbReference type="Pfam" id="PF20152"/>
    </source>
</evidence>
<feature type="transmembrane region" description="Helical" evidence="1">
    <location>
        <begin position="99"/>
        <end position="117"/>
    </location>
</feature>
<evidence type="ECO:0000313" key="3">
    <source>
        <dbReference type="EMBL" id="KAF7356176.1"/>
    </source>
</evidence>
<keyword evidence="1" id="KW-0472">Membrane</keyword>
<protein>
    <recommendedName>
        <fullName evidence="2">DUF6534 domain-containing protein</fullName>
    </recommendedName>
</protein>
<gene>
    <name evidence="3" type="ORF">MVEN_00948600</name>
</gene>
<dbReference type="AlphaFoldDB" id="A0A8H6YCF7"/>
<accession>A0A8H6YCF7</accession>
<keyword evidence="1" id="KW-1133">Transmembrane helix</keyword>
<dbReference type="PANTHER" id="PTHR40465">
    <property type="entry name" value="CHROMOSOME 1, WHOLE GENOME SHOTGUN SEQUENCE"/>
    <property type="match status" value="1"/>
</dbReference>
<keyword evidence="4" id="KW-1185">Reference proteome</keyword>
<organism evidence="3 4">
    <name type="scientific">Mycena venus</name>
    <dbReference type="NCBI Taxonomy" id="2733690"/>
    <lineage>
        <taxon>Eukaryota</taxon>
        <taxon>Fungi</taxon>
        <taxon>Dikarya</taxon>
        <taxon>Basidiomycota</taxon>
        <taxon>Agaricomycotina</taxon>
        <taxon>Agaricomycetes</taxon>
        <taxon>Agaricomycetidae</taxon>
        <taxon>Agaricales</taxon>
        <taxon>Marasmiineae</taxon>
        <taxon>Mycenaceae</taxon>
        <taxon>Mycena</taxon>
    </lineage>
</organism>
<evidence type="ECO:0000313" key="4">
    <source>
        <dbReference type="Proteomes" id="UP000620124"/>
    </source>
</evidence>
<reference evidence="3" key="1">
    <citation type="submission" date="2020-05" db="EMBL/GenBank/DDBJ databases">
        <title>Mycena genomes resolve the evolution of fungal bioluminescence.</title>
        <authorList>
            <person name="Tsai I.J."/>
        </authorList>
    </citation>
    <scope>NUCLEOTIDE SEQUENCE</scope>
    <source>
        <strain evidence="3">CCC161011</strain>
    </source>
</reference>
<dbReference type="PANTHER" id="PTHR40465:SF1">
    <property type="entry name" value="DUF6534 DOMAIN-CONTAINING PROTEIN"/>
    <property type="match status" value="1"/>
</dbReference>
<feature type="transmembrane region" description="Helical" evidence="1">
    <location>
        <begin position="204"/>
        <end position="231"/>
    </location>
</feature>
<feature type="domain" description="DUF6534" evidence="2">
    <location>
        <begin position="177"/>
        <end position="263"/>
    </location>
</feature>
<feature type="transmembrane region" description="Helical" evidence="1">
    <location>
        <begin position="20"/>
        <end position="42"/>
    </location>
</feature>
<feature type="transmembrane region" description="Helical" evidence="1">
    <location>
        <begin position="171"/>
        <end position="192"/>
    </location>
</feature>
<feature type="transmembrane region" description="Helical" evidence="1">
    <location>
        <begin position="237"/>
        <end position="258"/>
    </location>
</feature>
<dbReference type="EMBL" id="JACAZI010000007">
    <property type="protein sequence ID" value="KAF7356176.1"/>
    <property type="molecule type" value="Genomic_DNA"/>
</dbReference>
<sequence length="318" mass="35448">MSSVMSLVARHSLFPVGNLLGPWLIGLVMSSIVFGITCLQVYLYYTKFSSRDPIFLKSFVAVLMCLDIVHVTLLTMSYYGATIDNFGDFQQLVIAPWTLQSQILVGVFLSTLVQWFYAYRIWTLANKSIWMPGLIIICSLSQLSFAIAYMVKALKFPAFKDSNVVLPYSTSALSFETACNILISGSMVYLLARNRVGFTKTNRAVNSLIAYMLNSGLLIMIFAISCLATFITSTTTMVYGMFFFIDVRLYGCSFMSILNSRDSLREQLYATNTDHAMVTIPTYGEGSSHGQHSEPTKRAEDSVIVWAKDRSEGTATVV</sequence>
<dbReference type="InterPro" id="IPR045339">
    <property type="entry name" value="DUF6534"/>
</dbReference>
<evidence type="ECO:0000256" key="1">
    <source>
        <dbReference type="SAM" id="Phobius"/>
    </source>
</evidence>
<dbReference type="Pfam" id="PF20152">
    <property type="entry name" value="DUF6534"/>
    <property type="match status" value="1"/>
</dbReference>